<keyword evidence="3" id="KW-1185">Reference proteome</keyword>
<feature type="compositionally biased region" description="Basic and acidic residues" evidence="1">
    <location>
        <begin position="41"/>
        <end position="51"/>
    </location>
</feature>
<accession>A0A565CP91</accession>
<sequence length="113" mass="13121">MESDKEEQMEEHDDNYEAEGEVADEFDSDFSDDPEPDEAVANEKELRDLPKKWLIYPGKTAPKKKKKNVVSKIEDIPEDEKPSEESENKEQDENESQEDMEGEKAMNSFNLCF</sequence>
<evidence type="ECO:0000256" key="1">
    <source>
        <dbReference type="SAM" id="MobiDB-lite"/>
    </source>
</evidence>
<feature type="compositionally biased region" description="Basic and acidic residues" evidence="1">
    <location>
        <begin position="72"/>
        <end position="91"/>
    </location>
</feature>
<feature type="compositionally biased region" description="Acidic residues" evidence="1">
    <location>
        <begin position="1"/>
        <end position="40"/>
    </location>
</feature>
<reference evidence="2" key="1">
    <citation type="submission" date="2019-07" db="EMBL/GenBank/DDBJ databases">
        <authorList>
            <person name="Dittberner H."/>
        </authorList>
    </citation>
    <scope>NUCLEOTIDE SEQUENCE [LARGE SCALE GENOMIC DNA]</scope>
</reference>
<feature type="compositionally biased region" description="Acidic residues" evidence="1">
    <location>
        <begin position="92"/>
        <end position="101"/>
    </location>
</feature>
<comment type="caution">
    <text evidence="2">The sequence shown here is derived from an EMBL/GenBank/DDBJ whole genome shotgun (WGS) entry which is preliminary data.</text>
</comment>
<name>A0A565CP91_9BRAS</name>
<evidence type="ECO:0000313" key="2">
    <source>
        <dbReference type="EMBL" id="VVB15407.1"/>
    </source>
</evidence>
<evidence type="ECO:0000313" key="3">
    <source>
        <dbReference type="Proteomes" id="UP000489600"/>
    </source>
</evidence>
<organism evidence="2 3">
    <name type="scientific">Arabis nemorensis</name>
    <dbReference type="NCBI Taxonomy" id="586526"/>
    <lineage>
        <taxon>Eukaryota</taxon>
        <taxon>Viridiplantae</taxon>
        <taxon>Streptophyta</taxon>
        <taxon>Embryophyta</taxon>
        <taxon>Tracheophyta</taxon>
        <taxon>Spermatophyta</taxon>
        <taxon>Magnoliopsida</taxon>
        <taxon>eudicotyledons</taxon>
        <taxon>Gunneridae</taxon>
        <taxon>Pentapetalae</taxon>
        <taxon>rosids</taxon>
        <taxon>malvids</taxon>
        <taxon>Brassicales</taxon>
        <taxon>Brassicaceae</taxon>
        <taxon>Arabideae</taxon>
        <taxon>Arabis</taxon>
    </lineage>
</organism>
<dbReference type="EMBL" id="CABITT030000008">
    <property type="protein sequence ID" value="VVB15407.1"/>
    <property type="molecule type" value="Genomic_DNA"/>
</dbReference>
<feature type="region of interest" description="Disordered" evidence="1">
    <location>
        <begin position="1"/>
        <end position="113"/>
    </location>
</feature>
<gene>
    <name evidence="2" type="ORF">ANE_LOCUS25851</name>
</gene>
<proteinExistence type="predicted"/>
<protein>
    <submittedName>
        <fullName evidence="2">Uncharacterized protein</fullName>
    </submittedName>
</protein>
<dbReference type="Proteomes" id="UP000489600">
    <property type="component" value="Unassembled WGS sequence"/>
</dbReference>
<dbReference type="AlphaFoldDB" id="A0A565CP91"/>